<gene>
    <name evidence="2" type="ORF">E2562_021713</name>
</gene>
<dbReference type="EMBL" id="SPHZ02000005">
    <property type="protein sequence ID" value="KAF0918022.1"/>
    <property type="molecule type" value="Genomic_DNA"/>
</dbReference>
<dbReference type="Proteomes" id="UP000479710">
    <property type="component" value="Unassembled WGS sequence"/>
</dbReference>
<name>A0A6G1E0K4_9ORYZ</name>
<organism evidence="2 3">
    <name type="scientific">Oryza meyeriana var. granulata</name>
    <dbReference type="NCBI Taxonomy" id="110450"/>
    <lineage>
        <taxon>Eukaryota</taxon>
        <taxon>Viridiplantae</taxon>
        <taxon>Streptophyta</taxon>
        <taxon>Embryophyta</taxon>
        <taxon>Tracheophyta</taxon>
        <taxon>Spermatophyta</taxon>
        <taxon>Magnoliopsida</taxon>
        <taxon>Liliopsida</taxon>
        <taxon>Poales</taxon>
        <taxon>Poaceae</taxon>
        <taxon>BOP clade</taxon>
        <taxon>Oryzoideae</taxon>
        <taxon>Oryzeae</taxon>
        <taxon>Oryzinae</taxon>
        <taxon>Oryza</taxon>
        <taxon>Oryza meyeriana</taxon>
    </lineage>
</organism>
<feature type="compositionally biased region" description="Pro residues" evidence="1">
    <location>
        <begin position="59"/>
        <end position="74"/>
    </location>
</feature>
<evidence type="ECO:0000313" key="3">
    <source>
        <dbReference type="Proteomes" id="UP000479710"/>
    </source>
</evidence>
<feature type="region of interest" description="Disordered" evidence="1">
    <location>
        <begin position="124"/>
        <end position="145"/>
    </location>
</feature>
<feature type="region of interest" description="Disordered" evidence="1">
    <location>
        <begin position="1"/>
        <end position="111"/>
    </location>
</feature>
<feature type="non-terminal residue" evidence="2">
    <location>
        <position position="145"/>
    </location>
</feature>
<accession>A0A6G1E0K4</accession>
<reference evidence="2 3" key="1">
    <citation type="submission" date="2019-11" db="EMBL/GenBank/DDBJ databases">
        <title>Whole genome sequence of Oryza granulata.</title>
        <authorList>
            <person name="Li W."/>
        </authorList>
    </citation>
    <scope>NUCLEOTIDE SEQUENCE [LARGE SCALE GENOMIC DNA]</scope>
    <source>
        <strain evidence="3">cv. Menghai</strain>
        <tissue evidence="2">Leaf</tissue>
    </source>
</reference>
<evidence type="ECO:0000256" key="1">
    <source>
        <dbReference type="SAM" id="MobiDB-lite"/>
    </source>
</evidence>
<evidence type="ECO:0000313" key="2">
    <source>
        <dbReference type="EMBL" id="KAF0918022.1"/>
    </source>
</evidence>
<sequence>MGELSFPFPFPKSRWSTPDRASPSHPPFPSQITLDRPPPSTAVPFSSPVACRSQTAGWRPPPCPYPPPRPPPDHPSASITPSIAPSPSPHPQRLLRRAPGVAASNAASTAPPGVFSAALHRALSATSGVRPATASSSTVPLLLRE</sequence>
<proteinExistence type="predicted"/>
<comment type="caution">
    <text evidence="2">The sequence shown here is derived from an EMBL/GenBank/DDBJ whole genome shotgun (WGS) entry which is preliminary data.</text>
</comment>
<protein>
    <submittedName>
        <fullName evidence="2">Uncharacterized protein</fullName>
    </submittedName>
</protein>
<dbReference type="AlphaFoldDB" id="A0A6G1E0K4"/>
<keyword evidence="3" id="KW-1185">Reference proteome</keyword>